<dbReference type="GO" id="GO:0002504">
    <property type="term" value="P:antigen processing and presentation of peptide or polysaccharide antigen via MHC class II"/>
    <property type="evidence" value="ECO:0007669"/>
    <property type="project" value="UniProtKB-KW"/>
</dbReference>
<evidence type="ECO:0000256" key="6">
    <source>
        <dbReference type="ARBA" id="ARBA00023136"/>
    </source>
</evidence>
<keyword evidence="9" id="KW-0491">MHC II</keyword>
<keyword evidence="2" id="KW-0812">Transmembrane</keyword>
<feature type="non-terminal residue" evidence="11">
    <location>
        <position position="95"/>
    </location>
</feature>
<dbReference type="FunFam" id="3.10.320.10:FF:000001">
    <property type="entry name" value="HLA class II histocompatibility antigen, DRB1-1 beta chain"/>
    <property type="match status" value="1"/>
</dbReference>
<comment type="subcellular location">
    <subcellularLocation>
        <location evidence="1">Membrane</location>
        <topology evidence="1">Single-pass type I membrane protein</topology>
    </subcellularLocation>
</comment>
<evidence type="ECO:0000256" key="9">
    <source>
        <dbReference type="ARBA" id="ARBA00023182"/>
    </source>
</evidence>
<dbReference type="SMART" id="SM00921">
    <property type="entry name" value="MHC_II_beta"/>
    <property type="match status" value="1"/>
</dbReference>
<dbReference type="PANTHER" id="PTHR19944:SF99">
    <property type="entry name" value="HLA CLASS II HISTOCOMPATIBILITY ANTIGEN, DRB1 BETA CHAIN"/>
    <property type="match status" value="1"/>
</dbReference>
<dbReference type="Gene3D" id="3.10.320.10">
    <property type="entry name" value="Class II Histocompatibility Antigen, M Beta Chain, Chain B, domain 1"/>
    <property type="match status" value="1"/>
</dbReference>
<feature type="domain" description="MHC class II beta chain N-terminal" evidence="10">
    <location>
        <begin position="15"/>
        <end position="89"/>
    </location>
</feature>
<gene>
    <name evidence="11" type="primary">H2eb1_1</name>
    <name evidence="11" type="ORF">MALELE_R15297</name>
</gene>
<organism evidence="11 12">
    <name type="scientific">Malurus elegans</name>
    <name type="common">Red-winged fairywren</name>
    <dbReference type="NCBI Taxonomy" id="720584"/>
    <lineage>
        <taxon>Eukaryota</taxon>
        <taxon>Metazoa</taxon>
        <taxon>Chordata</taxon>
        <taxon>Craniata</taxon>
        <taxon>Vertebrata</taxon>
        <taxon>Euteleostomi</taxon>
        <taxon>Archelosauria</taxon>
        <taxon>Archosauria</taxon>
        <taxon>Dinosauria</taxon>
        <taxon>Saurischia</taxon>
        <taxon>Theropoda</taxon>
        <taxon>Coelurosauria</taxon>
        <taxon>Aves</taxon>
        <taxon>Neognathae</taxon>
        <taxon>Neoaves</taxon>
        <taxon>Telluraves</taxon>
        <taxon>Australaves</taxon>
        <taxon>Passeriformes</taxon>
        <taxon>Meliphagoidea</taxon>
        <taxon>Maluridae</taxon>
        <taxon>Malurus</taxon>
    </lineage>
</organism>
<comment type="caution">
    <text evidence="11">The sequence shown here is derived from an EMBL/GenBank/DDBJ whole genome shotgun (WGS) entry which is preliminary data.</text>
</comment>
<proteinExistence type="predicted"/>
<evidence type="ECO:0000256" key="1">
    <source>
        <dbReference type="ARBA" id="ARBA00004479"/>
    </source>
</evidence>
<keyword evidence="7" id="KW-1015">Disulfide bond</keyword>
<keyword evidence="3" id="KW-0391">Immunity</keyword>
<keyword evidence="12" id="KW-1185">Reference proteome</keyword>
<dbReference type="EMBL" id="VZRP01024488">
    <property type="protein sequence ID" value="NWV72331.1"/>
    <property type="molecule type" value="Genomic_DNA"/>
</dbReference>
<evidence type="ECO:0000313" key="11">
    <source>
        <dbReference type="EMBL" id="NWV72331.1"/>
    </source>
</evidence>
<evidence type="ECO:0000256" key="8">
    <source>
        <dbReference type="ARBA" id="ARBA00023180"/>
    </source>
</evidence>
<evidence type="ECO:0000256" key="7">
    <source>
        <dbReference type="ARBA" id="ARBA00023157"/>
    </source>
</evidence>
<dbReference type="InterPro" id="IPR011162">
    <property type="entry name" value="MHC_I/II-like_Ag-recog"/>
</dbReference>
<keyword evidence="8" id="KW-0325">Glycoprotein</keyword>
<feature type="non-terminal residue" evidence="11">
    <location>
        <position position="1"/>
    </location>
</feature>
<dbReference type="InterPro" id="IPR000353">
    <property type="entry name" value="MHC_II_b_N"/>
</dbReference>
<dbReference type="SUPFAM" id="SSF54452">
    <property type="entry name" value="MHC antigen-recognition domain"/>
    <property type="match status" value="1"/>
</dbReference>
<keyword evidence="4" id="KW-1133">Transmembrane helix</keyword>
<dbReference type="PANTHER" id="PTHR19944">
    <property type="entry name" value="MHC CLASS II-RELATED"/>
    <property type="match status" value="1"/>
</dbReference>
<name>A0A7K6HA15_9PASS</name>
<dbReference type="Proteomes" id="UP000564407">
    <property type="component" value="Unassembled WGS sequence"/>
</dbReference>
<dbReference type="Pfam" id="PF00969">
    <property type="entry name" value="MHC_II_beta"/>
    <property type="match status" value="1"/>
</dbReference>
<evidence type="ECO:0000259" key="10">
    <source>
        <dbReference type="SMART" id="SM00921"/>
    </source>
</evidence>
<evidence type="ECO:0000313" key="12">
    <source>
        <dbReference type="Proteomes" id="UP000564407"/>
    </source>
</evidence>
<keyword evidence="5" id="KW-1064">Adaptive immunity</keyword>
<dbReference type="AlphaFoldDB" id="A0A7K6HA15"/>
<dbReference type="InterPro" id="IPR014745">
    <property type="entry name" value="MHC_II_a/b_N"/>
</dbReference>
<accession>A0A7K6HA15</accession>
<evidence type="ECO:0000256" key="4">
    <source>
        <dbReference type="ARBA" id="ARBA00022989"/>
    </source>
</evidence>
<protein>
    <submittedName>
        <fullName evidence="11">HB2J protein</fullName>
    </submittedName>
</protein>
<reference evidence="11 12" key="1">
    <citation type="submission" date="2019-09" db="EMBL/GenBank/DDBJ databases">
        <title>Bird 10,000 Genomes (B10K) Project - Family phase.</title>
        <authorList>
            <person name="Zhang G."/>
        </authorList>
    </citation>
    <scope>NUCLEOTIDE SEQUENCE [LARGE SCALE GENOMIC DNA]</scope>
    <source>
        <strain evidence="11">B10K-DU-029-44</strain>
        <tissue evidence="11">Heart</tissue>
    </source>
</reference>
<dbReference type="GO" id="GO:0042613">
    <property type="term" value="C:MHC class II protein complex"/>
    <property type="evidence" value="ECO:0007669"/>
    <property type="project" value="UniProtKB-KW"/>
</dbReference>
<evidence type="ECO:0000256" key="2">
    <source>
        <dbReference type="ARBA" id="ARBA00022692"/>
    </source>
</evidence>
<sequence>PVPAHSEVFQHMFKGECHFRNGTEKATYVESLIYNRVDFLKFDSDVGDYVGFTPWGERNARYWNNLPEWMESRRALVDTACRRNYGVFAPFLVVR</sequence>
<dbReference type="InterPro" id="IPR050160">
    <property type="entry name" value="MHC/Immunoglobulin"/>
</dbReference>
<keyword evidence="6" id="KW-0472">Membrane</keyword>
<evidence type="ECO:0000256" key="5">
    <source>
        <dbReference type="ARBA" id="ARBA00023130"/>
    </source>
</evidence>
<dbReference type="GO" id="GO:0002250">
    <property type="term" value="P:adaptive immune response"/>
    <property type="evidence" value="ECO:0007669"/>
    <property type="project" value="UniProtKB-KW"/>
</dbReference>
<evidence type="ECO:0000256" key="3">
    <source>
        <dbReference type="ARBA" id="ARBA00022859"/>
    </source>
</evidence>